<evidence type="ECO:0000256" key="6">
    <source>
        <dbReference type="ARBA" id="ARBA00022968"/>
    </source>
</evidence>
<keyword evidence="11" id="KW-0732">Signal</keyword>
<dbReference type="PANTHER" id="PTHR46779:SF1">
    <property type="entry name" value="BETA-1,6-GALACTOSYLTRANSFERASE GALT29A"/>
    <property type="match status" value="1"/>
</dbReference>
<proteinExistence type="inferred from homology"/>
<evidence type="ECO:0000256" key="11">
    <source>
        <dbReference type="SAM" id="SignalP"/>
    </source>
</evidence>
<gene>
    <name evidence="12" type="ORF">COCNU_15G000340</name>
</gene>
<dbReference type="Pfam" id="PF00777">
    <property type="entry name" value="Glyco_transf_29"/>
    <property type="match status" value="1"/>
</dbReference>
<evidence type="ECO:0000256" key="4">
    <source>
        <dbReference type="ARBA" id="ARBA00022679"/>
    </source>
</evidence>
<sequence length="394" mass="44431">MKRSLRIPFFLFLLLIALSCCRTLTRLGLPSDPLPVPPSPPAAASINETLVLVAAATAFDVALERDVDDLLSSTFSSSTVSGGRYLSITLRRRQALPDDARPLPLTRIRFPARLPLSTIHRHILPEFHRALRRWSLLRRHFQPEVMSELLSLIKHPIDLHFGYPDTGQPYATCAVVGNSGILLNSDHGDLIDGHDLVIRLNNAATKGYIRKVGGKTSLAFINSNILHICARRDGCFCHPYGDFVPILIYICQPAHFLDYVICNASHRAPLLVTDARLDLLCARIVKFYSLKRFVEATGRPLEEWRKAYDERTFHYSTGMQAVVLALGICDRVSVFGFGKSAKAKHHYHTNQKAELDLHDYEAEYAFYRDLVQRPQVMPFLNASGFKVPQVVFYH</sequence>
<name>A0A8K0NDR2_COCNU</name>
<keyword evidence="9" id="KW-0472">Membrane</keyword>
<organism evidence="12 13">
    <name type="scientific">Cocos nucifera</name>
    <name type="common">Coconut palm</name>
    <dbReference type="NCBI Taxonomy" id="13894"/>
    <lineage>
        <taxon>Eukaryota</taxon>
        <taxon>Viridiplantae</taxon>
        <taxon>Streptophyta</taxon>
        <taxon>Embryophyta</taxon>
        <taxon>Tracheophyta</taxon>
        <taxon>Spermatophyta</taxon>
        <taxon>Magnoliopsida</taxon>
        <taxon>Liliopsida</taxon>
        <taxon>Arecaceae</taxon>
        <taxon>Arecoideae</taxon>
        <taxon>Cocoseae</taxon>
        <taxon>Attaleinae</taxon>
        <taxon>Cocos</taxon>
    </lineage>
</organism>
<dbReference type="OrthoDB" id="10264956at2759"/>
<comment type="subcellular location">
    <subcellularLocation>
        <location evidence="1">Golgi apparatus membrane</location>
        <topology evidence="1">Single-pass type II membrane protein</topology>
    </subcellularLocation>
</comment>
<evidence type="ECO:0000256" key="9">
    <source>
        <dbReference type="ARBA" id="ARBA00023136"/>
    </source>
</evidence>
<evidence type="ECO:0000256" key="10">
    <source>
        <dbReference type="ARBA" id="ARBA00023180"/>
    </source>
</evidence>
<evidence type="ECO:0000256" key="1">
    <source>
        <dbReference type="ARBA" id="ARBA00004323"/>
    </source>
</evidence>
<evidence type="ECO:0000313" key="12">
    <source>
        <dbReference type="EMBL" id="KAG1369668.1"/>
    </source>
</evidence>
<keyword evidence="3 12" id="KW-0328">Glycosyltransferase</keyword>
<evidence type="ECO:0000256" key="3">
    <source>
        <dbReference type="ARBA" id="ARBA00022676"/>
    </source>
</evidence>
<dbReference type="CDD" id="cd19952">
    <property type="entry name" value="GT29"/>
    <property type="match status" value="1"/>
</dbReference>
<protein>
    <submittedName>
        <fullName evidence="12">Sialyltransferase-like protein 1</fullName>
    </submittedName>
</protein>
<accession>A0A8K0NDR2</accession>
<keyword evidence="5" id="KW-0812">Transmembrane</keyword>
<evidence type="ECO:0000256" key="7">
    <source>
        <dbReference type="ARBA" id="ARBA00022989"/>
    </source>
</evidence>
<keyword evidence="7" id="KW-1133">Transmembrane helix</keyword>
<dbReference type="GO" id="GO:0008373">
    <property type="term" value="F:sialyltransferase activity"/>
    <property type="evidence" value="ECO:0007669"/>
    <property type="project" value="InterPro"/>
</dbReference>
<keyword evidence="4" id="KW-0808">Transferase</keyword>
<dbReference type="GO" id="GO:0000139">
    <property type="term" value="C:Golgi membrane"/>
    <property type="evidence" value="ECO:0007669"/>
    <property type="project" value="UniProtKB-SubCell"/>
</dbReference>
<keyword evidence="8" id="KW-0333">Golgi apparatus</keyword>
<dbReference type="InterPro" id="IPR001675">
    <property type="entry name" value="Glyco_trans_29"/>
</dbReference>
<keyword evidence="6" id="KW-0735">Signal-anchor</keyword>
<evidence type="ECO:0000256" key="2">
    <source>
        <dbReference type="ARBA" id="ARBA00006003"/>
    </source>
</evidence>
<dbReference type="InterPro" id="IPR038578">
    <property type="entry name" value="GT29-like_sf"/>
</dbReference>
<comment type="similarity">
    <text evidence="2">Belongs to the glycosyltransferase 29 family.</text>
</comment>
<comment type="caution">
    <text evidence="12">The sequence shown here is derived from an EMBL/GenBank/DDBJ whole genome shotgun (WGS) entry which is preliminary data.</text>
</comment>
<dbReference type="AlphaFoldDB" id="A0A8K0NDR2"/>
<reference evidence="12" key="2">
    <citation type="submission" date="2019-07" db="EMBL/GenBank/DDBJ databases">
        <authorList>
            <person name="Yang Y."/>
            <person name="Bocs S."/>
            <person name="Baudouin L."/>
        </authorList>
    </citation>
    <scope>NUCLEOTIDE SEQUENCE</scope>
    <source>
        <tissue evidence="12">Spear leaf of Hainan Tall coconut</tissue>
    </source>
</reference>
<keyword evidence="13" id="KW-1185">Reference proteome</keyword>
<dbReference type="Proteomes" id="UP000797356">
    <property type="component" value="Chromosome 15"/>
</dbReference>
<evidence type="ECO:0000313" key="13">
    <source>
        <dbReference type="Proteomes" id="UP000797356"/>
    </source>
</evidence>
<feature type="chain" id="PRO_5035452353" evidence="11">
    <location>
        <begin position="24"/>
        <end position="394"/>
    </location>
</feature>
<evidence type="ECO:0000256" key="8">
    <source>
        <dbReference type="ARBA" id="ARBA00023034"/>
    </source>
</evidence>
<evidence type="ECO:0000256" key="5">
    <source>
        <dbReference type="ARBA" id="ARBA00022692"/>
    </source>
</evidence>
<keyword evidence="10" id="KW-0325">Glycoprotein</keyword>
<dbReference type="PANTHER" id="PTHR46779">
    <property type="entry name" value="BETA-1,6-GALACTOSYLTRANSFERASE GALT29A"/>
    <property type="match status" value="1"/>
</dbReference>
<dbReference type="EMBL" id="CM017886">
    <property type="protein sequence ID" value="KAG1369668.1"/>
    <property type="molecule type" value="Genomic_DNA"/>
</dbReference>
<feature type="signal peptide" evidence="11">
    <location>
        <begin position="1"/>
        <end position="23"/>
    </location>
</feature>
<reference evidence="12" key="1">
    <citation type="journal article" date="2017" name="Gigascience">
        <title>The genome draft of coconut (Cocos nucifera).</title>
        <authorList>
            <person name="Xiao Y."/>
            <person name="Xu P."/>
            <person name="Fan H."/>
            <person name="Baudouin L."/>
            <person name="Xia W."/>
            <person name="Bocs S."/>
            <person name="Xu J."/>
            <person name="Li Q."/>
            <person name="Guo A."/>
            <person name="Zhou L."/>
            <person name="Li J."/>
            <person name="Wu Y."/>
            <person name="Ma Z."/>
            <person name="Armero A."/>
            <person name="Issali A.E."/>
            <person name="Liu N."/>
            <person name="Peng M."/>
            <person name="Yang Y."/>
        </authorList>
    </citation>
    <scope>NUCLEOTIDE SEQUENCE</scope>
    <source>
        <tissue evidence="12">Spear leaf of Hainan Tall coconut</tissue>
    </source>
</reference>
<dbReference type="Gene3D" id="3.90.1480.20">
    <property type="entry name" value="Glycosyl transferase family 29"/>
    <property type="match status" value="1"/>
</dbReference>
<dbReference type="PROSITE" id="PS51257">
    <property type="entry name" value="PROKAR_LIPOPROTEIN"/>
    <property type="match status" value="1"/>
</dbReference>